<feature type="domain" description="CCHC-type" evidence="4">
    <location>
        <begin position="34"/>
        <end position="51"/>
    </location>
</feature>
<evidence type="ECO:0000313" key="6">
    <source>
        <dbReference type="Ensembl" id="ENSACAP00000025485.1"/>
    </source>
</evidence>
<evidence type="ECO:0008006" key="8">
    <source>
        <dbReference type="Google" id="ProtNLM"/>
    </source>
</evidence>
<dbReference type="Ensembl" id="ENSACAT00000050656.1">
    <property type="protein sequence ID" value="ENSACAP00000025485.1"/>
    <property type="gene ID" value="ENSACAG00000037619.1"/>
</dbReference>
<feature type="compositionally biased region" description="Basic and acidic residues" evidence="3">
    <location>
        <begin position="576"/>
        <end position="590"/>
    </location>
</feature>
<dbReference type="InterPro" id="IPR036397">
    <property type="entry name" value="RNaseH_sf"/>
</dbReference>
<proteinExistence type="predicted"/>
<feature type="compositionally biased region" description="Basic residues" evidence="3">
    <location>
        <begin position="565"/>
        <end position="575"/>
    </location>
</feature>
<keyword evidence="1" id="KW-0378">Hydrolase</keyword>
<dbReference type="InParanoid" id="A0A803SR95"/>
<dbReference type="InterPro" id="IPR012337">
    <property type="entry name" value="RNaseH-like_sf"/>
</dbReference>
<sequence>MAQCDQEGAQVVGFGPDGVPGNREEVAVHQVKTRRCFVCNRPGHFARSCPNNKARSSRGNRGARNLSTTTKPQVFMAAVNGRITEKNKWYLDSGCTHHVVTNLKLLKNRRDVSGTAVTLADGTERKFNKCGTVFIPCLNVDWENVLYIPELSSNLLSVATLTENGYRVIFSGIYCYIQRDGRVVAKGVKRNKMYMMFDKNNFPDGAQVYCVKQKIMHDRCIHHLHRAMGHARVEVLRKTLEICTDFECEKCENLLDCAVCSEMGIESKEHPKRSGIKTQEMFEMVHLYVTESDVKSQGGSQFTLLLVDRHTRFGYIYFLKDMKEGVVKVSNWIDMVQRVYEQHVGQIVFDKGINVCNEEMKKLLSERNIGFKNVKSNKSNEEGVAQNRMKQILHMNECLIRDSKSSNKNWPECSHTSNYILNRLWDEELDDIPFRRMYKRCPHLKHLRMYGQFAQVQVPANQRKKGEPKWRRMQFLGYYQDKLKFHSGLGRLIFSKRAYFERDEGWDRLHLNKEMLFHNNSTKEAEVQKASGGGGSVVEKDMQRTIKEEMVTPVKHGEVQTPQKSQKRGGKGKKSPKLESEEQVTEKSEDISLLETEMVPAEVREVPADWRRANVVPIFKKGKKNDPNNYRPVSLTSIPGKILEKIIKEVVCEHLETNAVIANSQHGFTKNKSCQTNLISFFDRVTSWVDTGNAVDVAYLDFSKAFDKVPHDLLANKLVKCGLDKTTVRWICNWLSERTQRVLTNASSSSWKEVTSGVPQGSVLGPVLFNIFINDLDEGLEGTIIKFADDTKLGGIANTPEDRSRIQNDLDRLERWAKTNKMKFNRDKCKILHFGRKNGNQRYRMGDVWLDSSVCEKDLGVLVDNKLNMSQQCDAAAKKANGILACINRGIASRSREVMLPLYSALVRPHLEYCVQFWAPQLKGDVDKLESVQRRATKMIKGLENKPYEERLKELCMFSLQKRRLRGDMIAMYKYVKGICRAAENKLAPSSL</sequence>
<dbReference type="SMART" id="SM00343">
    <property type="entry name" value="ZnF_C2HC"/>
    <property type="match status" value="1"/>
</dbReference>
<dbReference type="PROSITE" id="PS50158">
    <property type="entry name" value="ZF_CCHC"/>
    <property type="match status" value="1"/>
</dbReference>
<evidence type="ECO:0000313" key="7">
    <source>
        <dbReference type="Proteomes" id="UP000001646"/>
    </source>
</evidence>
<dbReference type="Pfam" id="PF00098">
    <property type="entry name" value="zf-CCHC"/>
    <property type="match status" value="1"/>
</dbReference>
<keyword evidence="2" id="KW-0863">Zinc-finger</keyword>
<dbReference type="Pfam" id="PF00078">
    <property type="entry name" value="RVT_1"/>
    <property type="match status" value="1"/>
</dbReference>
<dbReference type="GO" id="GO:0008270">
    <property type="term" value="F:zinc ion binding"/>
    <property type="evidence" value="ECO:0007669"/>
    <property type="project" value="UniProtKB-KW"/>
</dbReference>
<feature type="region of interest" description="Disordered" evidence="3">
    <location>
        <begin position="550"/>
        <end position="590"/>
    </location>
</feature>
<organism evidence="6 7">
    <name type="scientific">Anolis carolinensis</name>
    <name type="common">Green anole</name>
    <name type="synonym">American chameleon</name>
    <dbReference type="NCBI Taxonomy" id="28377"/>
    <lineage>
        <taxon>Eukaryota</taxon>
        <taxon>Metazoa</taxon>
        <taxon>Chordata</taxon>
        <taxon>Craniata</taxon>
        <taxon>Vertebrata</taxon>
        <taxon>Euteleostomi</taxon>
        <taxon>Lepidosauria</taxon>
        <taxon>Squamata</taxon>
        <taxon>Bifurcata</taxon>
        <taxon>Unidentata</taxon>
        <taxon>Episquamata</taxon>
        <taxon>Toxicofera</taxon>
        <taxon>Iguania</taxon>
        <taxon>Dactyloidae</taxon>
        <taxon>Anolis</taxon>
    </lineage>
</organism>
<dbReference type="SUPFAM" id="SSF56672">
    <property type="entry name" value="DNA/RNA polymerases"/>
    <property type="match status" value="1"/>
</dbReference>
<dbReference type="Pfam" id="PF22936">
    <property type="entry name" value="Pol_BBD"/>
    <property type="match status" value="1"/>
</dbReference>
<dbReference type="Proteomes" id="UP000001646">
    <property type="component" value="Chromosome 4"/>
</dbReference>
<dbReference type="InterPro" id="IPR000477">
    <property type="entry name" value="RT_dom"/>
</dbReference>
<dbReference type="Gene3D" id="3.30.420.10">
    <property type="entry name" value="Ribonuclease H-like superfamily/Ribonuclease H"/>
    <property type="match status" value="1"/>
</dbReference>
<dbReference type="PANTHER" id="PTHR33332">
    <property type="entry name" value="REVERSE TRANSCRIPTASE DOMAIN-CONTAINING PROTEIN"/>
    <property type="match status" value="1"/>
</dbReference>
<keyword evidence="1" id="KW-0645">Protease</keyword>
<evidence type="ECO:0000256" key="1">
    <source>
        <dbReference type="ARBA" id="ARBA00022750"/>
    </source>
</evidence>
<name>A0A803SR95_ANOCA</name>
<dbReference type="AlphaFoldDB" id="A0A803SR95"/>
<keyword evidence="2" id="KW-0862">Zinc</keyword>
<accession>A0A803SR95</accession>
<dbReference type="SUPFAM" id="SSF53098">
    <property type="entry name" value="Ribonuclease H-like"/>
    <property type="match status" value="1"/>
</dbReference>
<reference evidence="6 7" key="1">
    <citation type="submission" date="2009-12" db="EMBL/GenBank/DDBJ databases">
        <title>The Genome Sequence of Anolis carolinensis (Green Anole Lizard).</title>
        <authorList>
            <consortium name="The Genome Sequencing Platform"/>
            <person name="Di Palma F."/>
            <person name="Alfoldi J."/>
            <person name="Heiman D."/>
            <person name="Young S."/>
            <person name="Grabherr M."/>
            <person name="Johnson J."/>
            <person name="Lander E.S."/>
            <person name="Lindblad-Toh K."/>
        </authorList>
    </citation>
    <scope>NUCLEOTIDE SEQUENCE [LARGE SCALE GENOMIC DNA]</scope>
    <source>
        <strain evidence="6 7">JBL SC #1</strain>
    </source>
</reference>
<keyword evidence="7" id="KW-1185">Reference proteome</keyword>
<evidence type="ECO:0000256" key="3">
    <source>
        <dbReference type="SAM" id="MobiDB-lite"/>
    </source>
</evidence>
<evidence type="ECO:0000256" key="2">
    <source>
        <dbReference type="PROSITE-ProRule" id="PRU00047"/>
    </source>
</evidence>
<dbReference type="InterPro" id="IPR054722">
    <property type="entry name" value="PolX-like_BBD"/>
</dbReference>
<dbReference type="CDD" id="cd01650">
    <property type="entry name" value="RT_nLTR_like"/>
    <property type="match status" value="1"/>
</dbReference>
<keyword evidence="2" id="KW-0479">Metal-binding</keyword>
<dbReference type="GO" id="GO:0003676">
    <property type="term" value="F:nucleic acid binding"/>
    <property type="evidence" value="ECO:0007669"/>
    <property type="project" value="InterPro"/>
</dbReference>
<dbReference type="GO" id="GO:0006259">
    <property type="term" value="P:DNA metabolic process"/>
    <property type="evidence" value="ECO:0007669"/>
    <property type="project" value="UniProtKB-ARBA"/>
</dbReference>
<dbReference type="SUPFAM" id="SSF57756">
    <property type="entry name" value="Retrovirus zinc finger-like domains"/>
    <property type="match status" value="1"/>
</dbReference>
<dbReference type="InterPro" id="IPR001878">
    <property type="entry name" value="Znf_CCHC"/>
</dbReference>
<dbReference type="PROSITE" id="PS50878">
    <property type="entry name" value="RT_POL"/>
    <property type="match status" value="1"/>
</dbReference>
<dbReference type="InterPro" id="IPR043502">
    <property type="entry name" value="DNA/RNA_pol_sf"/>
</dbReference>
<dbReference type="GO" id="GO:0004190">
    <property type="term" value="F:aspartic-type endopeptidase activity"/>
    <property type="evidence" value="ECO:0007669"/>
    <property type="project" value="UniProtKB-KW"/>
</dbReference>
<feature type="domain" description="Reverse transcriptase" evidence="5">
    <location>
        <begin position="599"/>
        <end position="854"/>
    </location>
</feature>
<dbReference type="InterPro" id="IPR036875">
    <property type="entry name" value="Znf_CCHC_sf"/>
</dbReference>
<evidence type="ECO:0000259" key="4">
    <source>
        <dbReference type="PROSITE" id="PS50158"/>
    </source>
</evidence>
<protein>
    <recommendedName>
        <fullName evidence="8">Reverse transcriptase domain-containing protein</fullName>
    </recommendedName>
</protein>
<keyword evidence="1" id="KW-0064">Aspartyl protease</keyword>
<reference evidence="6" key="2">
    <citation type="submission" date="2025-08" db="UniProtKB">
        <authorList>
            <consortium name="Ensembl"/>
        </authorList>
    </citation>
    <scope>IDENTIFICATION</scope>
</reference>
<dbReference type="GeneTree" id="ENSGT01030000234712"/>
<reference evidence="6" key="3">
    <citation type="submission" date="2025-09" db="UniProtKB">
        <authorList>
            <consortium name="Ensembl"/>
        </authorList>
    </citation>
    <scope>IDENTIFICATION</scope>
</reference>
<dbReference type="Gene3D" id="4.10.60.10">
    <property type="entry name" value="Zinc finger, CCHC-type"/>
    <property type="match status" value="1"/>
</dbReference>
<evidence type="ECO:0000259" key="5">
    <source>
        <dbReference type="PROSITE" id="PS50878"/>
    </source>
</evidence>